<dbReference type="AlphaFoldDB" id="A0AAU7U4H7"/>
<evidence type="ECO:0000313" key="2">
    <source>
        <dbReference type="EMBL" id="XBV47769.1"/>
    </source>
</evidence>
<protein>
    <recommendedName>
        <fullName evidence="1">Antitoxin FitA-like ribbon-helix-helix domain-containing protein</fullName>
    </recommendedName>
</protein>
<keyword evidence="2" id="KW-0614">Plasmid</keyword>
<dbReference type="GO" id="GO:0006355">
    <property type="term" value="P:regulation of DNA-templated transcription"/>
    <property type="evidence" value="ECO:0007669"/>
    <property type="project" value="InterPro"/>
</dbReference>
<proteinExistence type="predicted"/>
<gene>
    <name evidence="2" type="ORF">AAF463_25165</name>
</gene>
<organism evidence="2">
    <name type="scientific">Pantoea sp. BJ2</name>
    <dbReference type="NCBI Taxonomy" id="3141322"/>
    <lineage>
        <taxon>Bacteria</taxon>
        <taxon>Pseudomonadati</taxon>
        <taxon>Pseudomonadota</taxon>
        <taxon>Gammaproteobacteria</taxon>
        <taxon>Enterobacterales</taxon>
        <taxon>Erwiniaceae</taxon>
        <taxon>Pantoea</taxon>
    </lineage>
</organism>
<dbReference type="InterPro" id="IPR010985">
    <property type="entry name" value="Ribbon_hlx_hlx"/>
</dbReference>
<dbReference type="SUPFAM" id="SSF47598">
    <property type="entry name" value="Ribbon-helix-helix"/>
    <property type="match status" value="1"/>
</dbReference>
<dbReference type="RefSeq" id="WP_350262822.1">
    <property type="nucleotide sequence ID" value="NZ_CP158295.1"/>
</dbReference>
<accession>A0AAU7U4H7</accession>
<evidence type="ECO:0000259" key="1">
    <source>
        <dbReference type="Pfam" id="PF22513"/>
    </source>
</evidence>
<feature type="domain" description="Antitoxin FitA-like ribbon-helix-helix" evidence="1">
    <location>
        <begin position="2"/>
        <end position="37"/>
    </location>
</feature>
<geneLocation type="plasmid" evidence="2">
    <name>plasmindC</name>
</geneLocation>
<name>A0AAU7U4H7_9GAMM</name>
<dbReference type="Pfam" id="PF22513">
    <property type="entry name" value="FitA-like_RHH"/>
    <property type="match status" value="1"/>
</dbReference>
<reference evidence="2" key="1">
    <citation type="submission" date="2024-06" db="EMBL/GenBank/DDBJ databases">
        <title>Multiomics insights into the TNT degradation mechanism by Pantoea sp. BJ2 isolated from an ammunition destruction site.</title>
        <authorList>
            <person name="Luo J."/>
        </authorList>
    </citation>
    <scope>NUCLEOTIDE SEQUENCE</scope>
    <source>
        <strain evidence="2">BJ2</strain>
        <plasmid evidence="2">plasmindC</plasmid>
    </source>
</reference>
<dbReference type="InterPro" id="IPR053853">
    <property type="entry name" value="FitA-like_RHH"/>
</dbReference>
<dbReference type="EMBL" id="CP158295">
    <property type="protein sequence ID" value="XBV47769.1"/>
    <property type="molecule type" value="Genomic_DNA"/>
</dbReference>
<sequence length="74" mass="8506">MASLSIRNLNDETDKKLQKLADENFRSKEAQIKYVLELYVNGKLSEIGNETEYNLYASIDKLTHAVNHLAKNHL</sequence>